<evidence type="ECO:0000256" key="1">
    <source>
        <dbReference type="SAM" id="Phobius"/>
    </source>
</evidence>
<gene>
    <name evidence="2" type="ORF">LTR36_000481</name>
</gene>
<keyword evidence="3" id="KW-1185">Reference proteome</keyword>
<dbReference type="InterPro" id="IPR053247">
    <property type="entry name" value="GPCR_GPR1/git3-like"/>
</dbReference>
<feature type="transmembrane region" description="Helical" evidence="1">
    <location>
        <begin position="62"/>
        <end position="82"/>
    </location>
</feature>
<keyword evidence="1" id="KW-1133">Transmembrane helix</keyword>
<proteinExistence type="predicted"/>
<sequence length="118" mass="13283">MVIVETVYFGTVYIAATKAVQADEMPTKSVQVEQWGACLILSGGKKDECLEYAKVLGLSERLVTASFFMSALIGLFTFALMVRWSMLVGWHDTTNWFDDELYEEEERSGARRNGRGDV</sequence>
<accession>A0AAV9JPW8</accession>
<keyword evidence="1" id="KW-0812">Transmembrane</keyword>
<protein>
    <submittedName>
        <fullName evidence="2">Uncharacterized protein</fullName>
    </submittedName>
</protein>
<keyword evidence="1" id="KW-0472">Membrane</keyword>
<dbReference type="PANTHER" id="PTHR42058:SF1">
    <property type="entry name" value="G-PROTEIN COUPLED RECEPTORS FAMILY 2 PROFILE 2 DOMAIN-CONTAINING PROTEIN"/>
    <property type="match status" value="1"/>
</dbReference>
<organism evidence="2 3">
    <name type="scientific">Oleoguttula mirabilis</name>
    <dbReference type="NCBI Taxonomy" id="1507867"/>
    <lineage>
        <taxon>Eukaryota</taxon>
        <taxon>Fungi</taxon>
        <taxon>Dikarya</taxon>
        <taxon>Ascomycota</taxon>
        <taxon>Pezizomycotina</taxon>
        <taxon>Dothideomycetes</taxon>
        <taxon>Dothideomycetidae</taxon>
        <taxon>Mycosphaerellales</taxon>
        <taxon>Teratosphaeriaceae</taxon>
        <taxon>Oleoguttula</taxon>
    </lineage>
</organism>
<reference evidence="2 3" key="1">
    <citation type="submission" date="2021-11" db="EMBL/GenBank/DDBJ databases">
        <title>Black yeast isolated from Biological Soil Crust.</title>
        <authorList>
            <person name="Kurbessoian T."/>
        </authorList>
    </citation>
    <scope>NUCLEOTIDE SEQUENCE [LARGE SCALE GENOMIC DNA]</scope>
    <source>
        <strain evidence="2 3">CCFEE 5522</strain>
    </source>
</reference>
<name>A0AAV9JPW8_9PEZI</name>
<dbReference type="PANTHER" id="PTHR42058">
    <property type="entry name" value="G_PROTEIN_RECEP_F2_4 DOMAIN-CONTAINING PROTEIN"/>
    <property type="match status" value="1"/>
</dbReference>
<comment type="caution">
    <text evidence="2">The sequence shown here is derived from an EMBL/GenBank/DDBJ whole genome shotgun (WGS) entry which is preliminary data.</text>
</comment>
<evidence type="ECO:0000313" key="2">
    <source>
        <dbReference type="EMBL" id="KAK4547525.1"/>
    </source>
</evidence>
<dbReference type="AlphaFoldDB" id="A0AAV9JPW8"/>
<evidence type="ECO:0000313" key="3">
    <source>
        <dbReference type="Proteomes" id="UP001324427"/>
    </source>
</evidence>
<dbReference type="Proteomes" id="UP001324427">
    <property type="component" value="Unassembled WGS sequence"/>
</dbReference>
<dbReference type="EMBL" id="JAVFHQ010000010">
    <property type="protein sequence ID" value="KAK4547525.1"/>
    <property type="molecule type" value="Genomic_DNA"/>
</dbReference>